<dbReference type="EMBL" id="BONQ01000194">
    <property type="protein sequence ID" value="GIG52884.1"/>
    <property type="molecule type" value="Genomic_DNA"/>
</dbReference>
<feature type="compositionally biased region" description="Low complexity" evidence="1">
    <location>
        <begin position="78"/>
        <end position="103"/>
    </location>
</feature>
<sequence length="103" mass="11028">MSQQHEQQHPPGRGRWSAPAVRDDMTRRYVKDLQSIRQIAAAIGCSYGTVHLVRTSAGVTLRPHGGSRRRAAGPAVHSPDSSTAPAAVAAHAAPPYSRARNRA</sequence>
<protein>
    <recommendedName>
        <fullName evidence="2">Helix-turn-helix domain-containing protein</fullName>
    </recommendedName>
</protein>
<dbReference type="AlphaFoldDB" id="A0A919UEW5"/>
<dbReference type="RefSeq" id="WP_380084674.1">
    <property type="nucleotide sequence ID" value="NZ_JBHSBG010000032.1"/>
</dbReference>
<gene>
    <name evidence="3" type="ORF">Dsi01nite_109250</name>
</gene>
<dbReference type="InterPro" id="IPR045745">
    <property type="entry name" value="HTH_58_Actinobacteria-type"/>
</dbReference>
<dbReference type="Pfam" id="PF19575">
    <property type="entry name" value="HTH_58"/>
    <property type="match status" value="1"/>
</dbReference>
<feature type="region of interest" description="Disordered" evidence="1">
    <location>
        <begin position="60"/>
        <end position="103"/>
    </location>
</feature>
<evidence type="ECO:0000313" key="3">
    <source>
        <dbReference type="EMBL" id="GIG52884.1"/>
    </source>
</evidence>
<name>A0A919UEW5_9ACTN</name>
<evidence type="ECO:0000256" key="1">
    <source>
        <dbReference type="SAM" id="MobiDB-lite"/>
    </source>
</evidence>
<reference evidence="3" key="1">
    <citation type="submission" date="2021-01" db="EMBL/GenBank/DDBJ databases">
        <title>Whole genome shotgun sequence of Dactylosporangium siamense NBRC 106093.</title>
        <authorList>
            <person name="Komaki H."/>
            <person name="Tamura T."/>
        </authorList>
    </citation>
    <scope>NUCLEOTIDE SEQUENCE</scope>
    <source>
        <strain evidence="3">NBRC 106093</strain>
    </source>
</reference>
<organism evidence="3 4">
    <name type="scientific">Dactylosporangium siamense</name>
    <dbReference type="NCBI Taxonomy" id="685454"/>
    <lineage>
        <taxon>Bacteria</taxon>
        <taxon>Bacillati</taxon>
        <taxon>Actinomycetota</taxon>
        <taxon>Actinomycetes</taxon>
        <taxon>Micromonosporales</taxon>
        <taxon>Micromonosporaceae</taxon>
        <taxon>Dactylosporangium</taxon>
    </lineage>
</organism>
<feature type="region of interest" description="Disordered" evidence="1">
    <location>
        <begin position="1"/>
        <end position="22"/>
    </location>
</feature>
<dbReference type="Proteomes" id="UP000660611">
    <property type="component" value="Unassembled WGS sequence"/>
</dbReference>
<comment type="caution">
    <text evidence="3">The sequence shown here is derived from an EMBL/GenBank/DDBJ whole genome shotgun (WGS) entry which is preliminary data.</text>
</comment>
<evidence type="ECO:0000313" key="4">
    <source>
        <dbReference type="Proteomes" id="UP000660611"/>
    </source>
</evidence>
<feature type="domain" description="Helix-turn-helix" evidence="2">
    <location>
        <begin position="21"/>
        <end position="69"/>
    </location>
</feature>
<accession>A0A919UEW5</accession>
<proteinExistence type="predicted"/>
<keyword evidence="4" id="KW-1185">Reference proteome</keyword>
<evidence type="ECO:0000259" key="2">
    <source>
        <dbReference type="Pfam" id="PF19575"/>
    </source>
</evidence>